<dbReference type="RefSeq" id="WP_177240871.1">
    <property type="nucleotide sequence ID" value="NZ_FOHX01000008.1"/>
</dbReference>
<dbReference type="Pfam" id="PF00561">
    <property type="entry name" value="Abhydrolase_1"/>
    <property type="match status" value="1"/>
</dbReference>
<gene>
    <name evidence="7" type="ORF">SAMN05421811_108257</name>
</gene>
<dbReference type="InterPro" id="IPR051601">
    <property type="entry name" value="Serine_prot/Carboxylest_S33"/>
</dbReference>
<evidence type="ECO:0000259" key="6">
    <source>
        <dbReference type="Pfam" id="PF08386"/>
    </source>
</evidence>
<dbReference type="SUPFAM" id="SSF53474">
    <property type="entry name" value="alpha/beta-Hydrolases"/>
    <property type="match status" value="1"/>
</dbReference>
<dbReference type="AlphaFoldDB" id="A0A1I0KKH8"/>
<dbReference type="InterPro" id="IPR013595">
    <property type="entry name" value="Pept_S33_TAP-like_C"/>
</dbReference>
<dbReference type="InterPro" id="IPR029058">
    <property type="entry name" value="AB_hydrolase_fold"/>
</dbReference>
<accession>A0A1I0KKH8</accession>
<keyword evidence="2" id="KW-0732">Signal</keyword>
<evidence type="ECO:0000313" key="7">
    <source>
        <dbReference type="EMBL" id="SEU25374.1"/>
    </source>
</evidence>
<dbReference type="GO" id="GO:0016787">
    <property type="term" value="F:hydrolase activity"/>
    <property type="evidence" value="ECO:0007669"/>
    <property type="project" value="UniProtKB-KW"/>
</dbReference>
<comment type="similarity">
    <text evidence="1">Belongs to the peptidase S33 family.</text>
</comment>
<keyword evidence="3 7" id="KW-0378">Hydrolase</keyword>
<dbReference type="EMBL" id="FOHX01000008">
    <property type="protein sequence ID" value="SEU25374.1"/>
    <property type="molecule type" value="Genomic_DNA"/>
</dbReference>
<dbReference type="Proteomes" id="UP000199361">
    <property type="component" value="Unassembled WGS sequence"/>
</dbReference>
<dbReference type="PANTHER" id="PTHR43248">
    <property type="entry name" value="2-SUCCINYL-6-HYDROXY-2,4-CYCLOHEXADIENE-1-CARBOXYLATE SYNTHASE"/>
    <property type="match status" value="1"/>
</dbReference>
<protein>
    <submittedName>
        <fullName evidence="7">Alpha/beta hydrolase fold</fullName>
    </submittedName>
</protein>
<evidence type="ECO:0000256" key="2">
    <source>
        <dbReference type="ARBA" id="ARBA00022729"/>
    </source>
</evidence>
<evidence type="ECO:0000256" key="1">
    <source>
        <dbReference type="ARBA" id="ARBA00010088"/>
    </source>
</evidence>
<evidence type="ECO:0000259" key="5">
    <source>
        <dbReference type="Pfam" id="PF00561"/>
    </source>
</evidence>
<dbReference type="Gene3D" id="3.40.50.1820">
    <property type="entry name" value="alpha/beta hydrolase"/>
    <property type="match status" value="1"/>
</dbReference>
<keyword evidence="8" id="KW-1185">Reference proteome</keyword>
<dbReference type="PANTHER" id="PTHR43248:SF29">
    <property type="entry name" value="TRIPEPTIDYL AMINOPEPTIDASE"/>
    <property type="match status" value="1"/>
</dbReference>
<feature type="region of interest" description="Disordered" evidence="4">
    <location>
        <begin position="490"/>
        <end position="514"/>
    </location>
</feature>
<evidence type="ECO:0000256" key="4">
    <source>
        <dbReference type="SAM" id="MobiDB-lite"/>
    </source>
</evidence>
<reference evidence="7 8" key="1">
    <citation type="submission" date="2016-10" db="EMBL/GenBank/DDBJ databases">
        <authorList>
            <person name="de Groot N.N."/>
        </authorList>
    </citation>
    <scope>NUCLEOTIDE SEQUENCE [LARGE SCALE GENOMIC DNA]</scope>
    <source>
        <strain evidence="7 8">CGMCC 4.5598</strain>
    </source>
</reference>
<name>A0A1I0KKH8_9ACTN</name>
<evidence type="ECO:0000313" key="8">
    <source>
        <dbReference type="Proteomes" id="UP000199361"/>
    </source>
</evidence>
<evidence type="ECO:0000256" key="3">
    <source>
        <dbReference type="ARBA" id="ARBA00022801"/>
    </source>
</evidence>
<sequence length="514" mass="54758">MTRRLLRVLPVAAILIGVPAWWGYGALTAQSDAALRAQRPVWERCPGSLDVQCAHIKVPLDHGAPEERTIDLALARLPARHPERRLGSLVVNFGGPGVTGVTSFIQDPEPLNGLRARYDIVVFDPRGVGESSPINCRPAGEPRPYLGVDRTPETPQEINALVRARNEHAAACRRMAGWLLPHLNTKTTARDLDILRSALGESRLNFLGFSYGGGLGAVYAELYQDKVGRMVLDAPAAIDAPPLYDGTAVSDEPIRAFVEDCAGRPDCPLGPEVDAGLERLSTFLARLDSHPLDVSGGRLDDAAAVEGIEQLLRDDWPGLRRALAKGLEGDGSRLHAAATLSDEDAFFSRDAHAAISCADDPTRPDPGEVARQAGIARRTAPVTGALTVWSALYCQGWDPVPGTALPSRLHDGPTKVPPVMVVGVDGDPVVPYEGVQELRATLTDSVLVTLHGHGHTAYRSGARCVDEAVDAYLLEGRLPAADVECGTAGASGSLVRAPQRSTRRTSLRPRGGAG</sequence>
<proteinExistence type="inferred from homology"/>
<feature type="domain" description="Peptidase S33 tripeptidyl aminopeptidase-like C-terminal" evidence="6">
    <location>
        <begin position="381"/>
        <end position="485"/>
    </location>
</feature>
<dbReference type="STRING" id="568860.SAMN05421811_108257"/>
<dbReference type="Pfam" id="PF08386">
    <property type="entry name" value="Abhydrolase_4"/>
    <property type="match status" value="1"/>
</dbReference>
<feature type="domain" description="AB hydrolase-1" evidence="5">
    <location>
        <begin position="112"/>
        <end position="239"/>
    </location>
</feature>
<organism evidence="7 8">
    <name type="scientific">Nonomuraea wenchangensis</name>
    <dbReference type="NCBI Taxonomy" id="568860"/>
    <lineage>
        <taxon>Bacteria</taxon>
        <taxon>Bacillati</taxon>
        <taxon>Actinomycetota</taxon>
        <taxon>Actinomycetes</taxon>
        <taxon>Streptosporangiales</taxon>
        <taxon>Streptosporangiaceae</taxon>
        <taxon>Nonomuraea</taxon>
    </lineage>
</organism>
<dbReference type="InterPro" id="IPR000073">
    <property type="entry name" value="AB_hydrolase_1"/>
</dbReference>